<feature type="chain" id="PRO_5016281138" evidence="1">
    <location>
        <begin position="29"/>
        <end position="159"/>
    </location>
</feature>
<dbReference type="OrthoDB" id="344729at2"/>
<sequence length="159" mass="17301">MKTLNPLSKSLKTLVLLSGMLVSSLSFAGIATDTNDNDVILSGYDTVSYFTKEAPVQGKSDISAVYNGAIYHFTSEDNRDAFKADPAKYAPQYGGFCAFGTSISQKIPVDPTIYEVLDGKLYVQSGAKAMELWVPEKVSRITSADKIWVEIKDIAADEL</sequence>
<gene>
    <name evidence="3" type="ORF">DKT75_11645</name>
</gene>
<comment type="caution">
    <text evidence="3">The sequence shown here is derived from an EMBL/GenBank/DDBJ whole genome shotgun (WGS) entry which is preliminary data.</text>
</comment>
<dbReference type="InterPro" id="IPR007029">
    <property type="entry name" value="YHS_dom"/>
</dbReference>
<dbReference type="AlphaFoldDB" id="A0A317CHB4"/>
<dbReference type="NCBIfam" id="NF041384">
    <property type="entry name" value="YHS_seleno_dom"/>
    <property type="match status" value="1"/>
</dbReference>
<evidence type="ECO:0000313" key="4">
    <source>
        <dbReference type="Proteomes" id="UP000245506"/>
    </source>
</evidence>
<accession>A0A317CHB4</accession>
<evidence type="ECO:0000259" key="2">
    <source>
        <dbReference type="Pfam" id="PF04945"/>
    </source>
</evidence>
<name>A0A317CHB4_9GAMM</name>
<reference evidence="3 4" key="1">
    <citation type="submission" date="2018-05" db="EMBL/GenBank/DDBJ databases">
        <title>Leucothrix arctica sp. nov., isolated from Arctic seawater.</title>
        <authorList>
            <person name="Choi A."/>
            <person name="Baek K."/>
        </authorList>
    </citation>
    <scope>NUCLEOTIDE SEQUENCE [LARGE SCALE GENOMIC DNA]</scope>
    <source>
        <strain evidence="3 4">IMCC9719</strain>
    </source>
</reference>
<dbReference type="Pfam" id="PF04945">
    <property type="entry name" value="YHS"/>
    <property type="match status" value="1"/>
</dbReference>
<protein>
    <submittedName>
        <fullName evidence="3">YHS domain protein</fullName>
    </submittedName>
</protein>
<evidence type="ECO:0000256" key="1">
    <source>
        <dbReference type="SAM" id="SignalP"/>
    </source>
</evidence>
<keyword evidence="1" id="KW-0732">Signal</keyword>
<dbReference type="EMBL" id="QGKL01000032">
    <property type="protein sequence ID" value="PWQ95680.1"/>
    <property type="molecule type" value="Genomic_DNA"/>
</dbReference>
<dbReference type="Proteomes" id="UP000245506">
    <property type="component" value="Unassembled WGS sequence"/>
</dbReference>
<proteinExistence type="predicted"/>
<feature type="signal peptide" evidence="1">
    <location>
        <begin position="1"/>
        <end position="28"/>
    </location>
</feature>
<evidence type="ECO:0000313" key="3">
    <source>
        <dbReference type="EMBL" id="PWQ95680.1"/>
    </source>
</evidence>
<organism evidence="3 4">
    <name type="scientific">Leucothrix arctica</name>
    <dbReference type="NCBI Taxonomy" id="1481894"/>
    <lineage>
        <taxon>Bacteria</taxon>
        <taxon>Pseudomonadati</taxon>
        <taxon>Pseudomonadota</taxon>
        <taxon>Gammaproteobacteria</taxon>
        <taxon>Thiotrichales</taxon>
        <taxon>Thiotrichaceae</taxon>
        <taxon>Leucothrix</taxon>
    </lineage>
</organism>
<keyword evidence="4" id="KW-1185">Reference proteome</keyword>
<dbReference type="RefSeq" id="WP_109823608.1">
    <property type="nucleotide sequence ID" value="NZ_QGKL01000032.1"/>
</dbReference>
<feature type="domain" description="YHS" evidence="2">
    <location>
        <begin position="48"/>
        <end position="93"/>
    </location>
</feature>